<dbReference type="Pfam" id="PF02518">
    <property type="entry name" value="HATPase_c"/>
    <property type="match status" value="1"/>
</dbReference>
<feature type="transmembrane region" description="Helical" evidence="10">
    <location>
        <begin position="75"/>
        <end position="92"/>
    </location>
</feature>
<feature type="domain" description="Histidine kinase" evidence="11">
    <location>
        <begin position="207"/>
        <end position="392"/>
    </location>
</feature>
<dbReference type="EC" id="2.7.13.3" evidence="3"/>
<proteinExistence type="predicted"/>
<dbReference type="GO" id="GO:0005886">
    <property type="term" value="C:plasma membrane"/>
    <property type="evidence" value="ECO:0007669"/>
    <property type="project" value="UniProtKB-SubCell"/>
</dbReference>
<keyword evidence="6" id="KW-0808">Transferase</keyword>
<dbReference type="GO" id="GO:0000155">
    <property type="term" value="F:phosphorelay sensor kinase activity"/>
    <property type="evidence" value="ECO:0007669"/>
    <property type="project" value="InterPro"/>
</dbReference>
<dbReference type="GO" id="GO:0005524">
    <property type="term" value="F:ATP binding"/>
    <property type="evidence" value="ECO:0007669"/>
    <property type="project" value="UniProtKB-KW"/>
</dbReference>
<comment type="subcellular location">
    <subcellularLocation>
        <location evidence="2">Cell membrane</location>
        <topology evidence="2">Multi-pass membrane protein</topology>
    </subcellularLocation>
</comment>
<evidence type="ECO:0000256" key="4">
    <source>
        <dbReference type="ARBA" id="ARBA00022475"/>
    </source>
</evidence>
<evidence type="ECO:0000256" key="6">
    <source>
        <dbReference type="ARBA" id="ARBA00022679"/>
    </source>
</evidence>
<dbReference type="SUPFAM" id="SSF55874">
    <property type="entry name" value="ATPase domain of HSP90 chaperone/DNA topoisomerase II/histidine kinase"/>
    <property type="match status" value="1"/>
</dbReference>
<dbReference type="InterPro" id="IPR004358">
    <property type="entry name" value="Sig_transdc_His_kin-like_C"/>
</dbReference>
<dbReference type="InterPro" id="IPR005467">
    <property type="entry name" value="His_kinase_dom"/>
</dbReference>
<evidence type="ECO:0000313" key="12">
    <source>
        <dbReference type="EMBL" id="PRH83002.1"/>
    </source>
</evidence>
<sequence>MGGGSDKMSHPSALASLVRLRWLSIAGQALAIVLVPRLLPLHLPWLPMAAGVAVLLAFNAWAVRAARRGPGTPTALLAHLGVDIAVLCWQLYWSGGPANPFVSLLVVPIALATSLLPVRGVVATAALAVLGYSLLWVDHQPLPHVHGDFDLHLFGMWLNFLLTAAVLAWFGSRLAAELARQRAALAAERERGARDEGVLAVATLAAGAAHALNTPLSTLSVVLGDLRDGLAGLDRDTLREDLDLMQAQVQACRDAVGQLVRDARNDGGPAPAERLEVRVQAAHARWRLLRPGLEARLSFSPEAAALPVAADRSFDYLVLNLLDNAADASRAVGSEQVRLQAGLRDGRLVLAFLDEGAGLAATPAPFATGKPGGLGLGLALAARVCERFGGGLAPVAGGVEAWLDPARLEQGG</sequence>
<dbReference type="PANTHER" id="PTHR44936">
    <property type="entry name" value="SENSOR PROTEIN CREC"/>
    <property type="match status" value="1"/>
</dbReference>
<keyword evidence="7" id="KW-0547">Nucleotide-binding</keyword>
<keyword evidence="9" id="KW-0067">ATP-binding</keyword>
<dbReference type="OrthoDB" id="9785252at2"/>
<dbReference type="Proteomes" id="UP000241736">
    <property type="component" value="Unassembled WGS sequence"/>
</dbReference>
<evidence type="ECO:0000256" key="5">
    <source>
        <dbReference type="ARBA" id="ARBA00022553"/>
    </source>
</evidence>
<evidence type="ECO:0000256" key="7">
    <source>
        <dbReference type="ARBA" id="ARBA00022741"/>
    </source>
</evidence>
<evidence type="ECO:0000256" key="8">
    <source>
        <dbReference type="ARBA" id="ARBA00022777"/>
    </source>
</evidence>
<feature type="transmembrane region" description="Helical" evidence="10">
    <location>
        <begin position="121"/>
        <end position="137"/>
    </location>
</feature>
<keyword evidence="8 12" id="KW-0418">Kinase</keyword>
<keyword evidence="4" id="KW-1003">Cell membrane</keyword>
<keyword evidence="5" id="KW-0597">Phosphoprotein</keyword>
<dbReference type="PRINTS" id="PR00344">
    <property type="entry name" value="BCTRLSENSOR"/>
</dbReference>
<dbReference type="InterPro" id="IPR050980">
    <property type="entry name" value="2C_sensor_his_kinase"/>
</dbReference>
<dbReference type="SMART" id="SM00388">
    <property type="entry name" value="HisKA"/>
    <property type="match status" value="1"/>
</dbReference>
<evidence type="ECO:0000256" key="9">
    <source>
        <dbReference type="ARBA" id="ARBA00022840"/>
    </source>
</evidence>
<keyword evidence="10" id="KW-0812">Transmembrane</keyword>
<evidence type="ECO:0000313" key="13">
    <source>
        <dbReference type="Proteomes" id="UP000241736"/>
    </source>
</evidence>
<dbReference type="EMBL" id="PVLF01000004">
    <property type="protein sequence ID" value="PRH83002.1"/>
    <property type="molecule type" value="Genomic_DNA"/>
</dbReference>
<name>A0A2P6MAL9_9GAMM</name>
<dbReference type="PANTHER" id="PTHR44936:SF10">
    <property type="entry name" value="SENSOR PROTEIN RSTB"/>
    <property type="match status" value="1"/>
</dbReference>
<evidence type="ECO:0000256" key="10">
    <source>
        <dbReference type="SAM" id="Phobius"/>
    </source>
</evidence>
<feature type="transmembrane region" description="Helical" evidence="10">
    <location>
        <begin position="45"/>
        <end position="63"/>
    </location>
</feature>
<feature type="transmembrane region" description="Helical" evidence="10">
    <location>
        <begin position="157"/>
        <end position="176"/>
    </location>
</feature>
<dbReference type="AlphaFoldDB" id="A0A2P6MAL9"/>
<dbReference type="Gene3D" id="3.30.565.10">
    <property type="entry name" value="Histidine kinase-like ATPase, C-terminal domain"/>
    <property type="match status" value="1"/>
</dbReference>
<comment type="catalytic activity">
    <reaction evidence="1">
        <text>ATP + protein L-histidine = ADP + protein N-phospho-L-histidine.</text>
        <dbReference type="EC" id="2.7.13.3"/>
    </reaction>
</comment>
<keyword evidence="13" id="KW-1185">Reference proteome</keyword>
<keyword evidence="10" id="KW-1133">Transmembrane helix</keyword>
<dbReference type="SUPFAM" id="SSF47384">
    <property type="entry name" value="Homodimeric domain of signal transducing histidine kinase"/>
    <property type="match status" value="1"/>
</dbReference>
<accession>A0A2P6MAL9</accession>
<dbReference type="InterPro" id="IPR003661">
    <property type="entry name" value="HisK_dim/P_dom"/>
</dbReference>
<evidence type="ECO:0000256" key="3">
    <source>
        <dbReference type="ARBA" id="ARBA00012438"/>
    </source>
</evidence>
<dbReference type="PROSITE" id="PS50109">
    <property type="entry name" value="HIS_KIN"/>
    <property type="match status" value="1"/>
</dbReference>
<protein>
    <recommendedName>
        <fullName evidence="3">histidine kinase</fullName>
        <ecNumber evidence="3">2.7.13.3</ecNumber>
    </recommendedName>
</protein>
<dbReference type="InterPro" id="IPR036890">
    <property type="entry name" value="HATPase_C_sf"/>
</dbReference>
<dbReference type="InterPro" id="IPR036097">
    <property type="entry name" value="HisK_dim/P_sf"/>
</dbReference>
<comment type="caution">
    <text evidence="12">The sequence shown here is derived from an EMBL/GenBank/DDBJ whole genome shotgun (WGS) entry which is preliminary data.</text>
</comment>
<evidence type="ECO:0000256" key="2">
    <source>
        <dbReference type="ARBA" id="ARBA00004651"/>
    </source>
</evidence>
<reference evidence="12 13" key="1">
    <citation type="submission" date="2018-03" db="EMBL/GenBank/DDBJ databases">
        <title>Arenimonas caeni sp. nov., isolated from activated sludge.</title>
        <authorList>
            <person name="Liu H."/>
        </authorList>
    </citation>
    <scope>NUCLEOTIDE SEQUENCE [LARGE SCALE GENOMIC DNA]</scope>
    <source>
        <strain evidence="13">z29</strain>
    </source>
</reference>
<organism evidence="12 13">
    <name type="scientific">Arenimonas caeni</name>
    <dbReference type="NCBI Taxonomy" id="2058085"/>
    <lineage>
        <taxon>Bacteria</taxon>
        <taxon>Pseudomonadati</taxon>
        <taxon>Pseudomonadota</taxon>
        <taxon>Gammaproteobacteria</taxon>
        <taxon>Lysobacterales</taxon>
        <taxon>Lysobacteraceae</taxon>
        <taxon>Arenimonas</taxon>
    </lineage>
</organism>
<dbReference type="InterPro" id="IPR003594">
    <property type="entry name" value="HATPase_dom"/>
</dbReference>
<dbReference type="Pfam" id="PF25323">
    <property type="entry name" value="6TM_PilS"/>
    <property type="match status" value="1"/>
</dbReference>
<keyword evidence="10" id="KW-0472">Membrane</keyword>
<dbReference type="Gene3D" id="1.10.287.130">
    <property type="match status" value="1"/>
</dbReference>
<dbReference type="SMART" id="SM00387">
    <property type="entry name" value="HATPase_c"/>
    <property type="match status" value="1"/>
</dbReference>
<gene>
    <name evidence="12" type="ORF">C6N40_05010</name>
</gene>
<evidence type="ECO:0000259" key="11">
    <source>
        <dbReference type="PROSITE" id="PS50109"/>
    </source>
</evidence>
<evidence type="ECO:0000256" key="1">
    <source>
        <dbReference type="ARBA" id="ARBA00000085"/>
    </source>
</evidence>